<dbReference type="AlphaFoldDB" id="M1ZCN7"/>
<dbReference type="PANTHER" id="PTHR43736:SF1">
    <property type="entry name" value="DIHYDRONEOPTERIN TRIPHOSPHATE DIPHOSPHATASE"/>
    <property type="match status" value="1"/>
</dbReference>
<dbReference type="InterPro" id="IPR000086">
    <property type="entry name" value="NUDIX_hydrolase_dom"/>
</dbReference>
<dbReference type="InterPro" id="IPR015797">
    <property type="entry name" value="NUDIX_hydrolase-like_dom_sf"/>
</dbReference>
<dbReference type="PANTHER" id="PTHR43736">
    <property type="entry name" value="ADP-RIBOSE PYROPHOSPHATASE"/>
    <property type="match status" value="1"/>
</dbReference>
<dbReference type="Gene3D" id="3.90.79.10">
    <property type="entry name" value="Nucleoside Triphosphate Pyrophosphohydrolase"/>
    <property type="match status" value="1"/>
</dbReference>
<reference evidence="3 4" key="1">
    <citation type="submission" date="2016-11" db="EMBL/GenBank/DDBJ databases">
        <authorList>
            <person name="Manzoor S."/>
        </authorList>
    </citation>
    <scope>NUCLEOTIDE SEQUENCE [LARGE SCALE GENOMIC DNA]</scope>
    <source>
        <strain evidence="3">Clostridium ultunense strain Esp</strain>
    </source>
</reference>
<accession>M1ZCN7</accession>
<evidence type="ECO:0000259" key="2">
    <source>
        <dbReference type="PROSITE" id="PS51462"/>
    </source>
</evidence>
<dbReference type="Pfam" id="PF00293">
    <property type="entry name" value="NUDIX"/>
    <property type="match status" value="1"/>
</dbReference>
<dbReference type="PROSITE" id="PS51462">
    <property type="entry name" value="NUDIX"/>
    <property type="match status" value="1"/>
</dbReference>
<dbReference type="RefSeq" id="WP_005585974.1">
    <property type="nucleotide sequence ID" value="NZ_LT669839.1"/>
</dbReference>
<comment type="similarity">
    <text evidence="1">Belongs to the Nudix hydrolase family.</text>
</comment>
<evidence type="ECO:0000256" key="1">
    <source>
        <dbReference type="ARBA" id="ARBA00005582"/>
    </source>
</evidence>
<dbReference type="HOGENOM" id="CLU_147343_0_0_9"/>
<protein>
    <submittedName>
        <fullName evidence="3">NUDIX hydrolase</fullName>
    </submittedName>
</protein>
<dbReference type="EMBL" id="LT669839">
    <property type="protein sequence ID" value="SHD77982.1"/>
    <property type="molecule type" value="Genomic_DNA"/>
</dbReference>
<evidence type="ECO:0000313" key="3">
    <source>
        <dbReference type="EMBL" id="SHD77982.1"/>
    </source>
</evidence>
<gene>
    <name evidence="3" type="ORF">CUESP1_2640</name>
</gene>
<name>M1ZCN7_9FIRM</name>
<feature type="domain" description="Nudix hydrolase" evidence="2">
    <location>
        <begin position="5"/>
        <end position="140"/>
    </location>
</feature>
<sequence>MSNILYIVNVEAAIYKDDKWLIIKRSEKEEHAPGLMSLVGGKVETNMAQDGILEETLRREIMEEVGIEVLDTMHYLESKSFLLADGQVVVDVVFICKYKSGEAKPVATDEVGEIYWMTCEEILENEKALIWLKESIEKAENVRLRLERGI</sequence>
<organism evidence="3 4">
    <name type="scientific">[Clostridium] ultunense Esp</name>
    <dbReference type="NCBI Taxonomy" id="1288971"/>
    <lineage>
        <taxon>Bacteria</taxon>
        <taxon>Bacillati</taxon>
        <taxon>Bacillota</taxon>
        <taxon>Tissierellia</taxon>
        <taxon>Tissierellales</taxon>
        <taxon>Tepidimicrobiaceae</taxon>
        <taxon>Schnuerera</taxon>
    </lineage>
</organism>
<dbReference type="Proteomes" id="UP000245423">
    <property type="component" value="Chromosome 1"/>
</dbReference>
<dbReference type="GO" id="GO:0016787">
    <property type="term" value="F:hydrolase activity"/>
    <property type="evidence" value="ECO:0007669"/>
    <property type="project" value="UniProtKB-KW"/>
</dbReference>
<proteinExistence type="inferred from homology"/>
<dbReference type="SUPFAM" id="SSF55811">
    <property type="entry name" value="Nudix"/>
    <property type="match status" value="1"/>
</dbReference>
<evidence type="ECO:0000313" key="4">
    <source>
        <dbReference type="Proteomes" id="UP000245423"/>
    </source>
</evidence>
<keyword evidence="4" id="KW-1185">Reference proteome</keyword>
<keyword evidence="3" id="KW-0378">Hydrolase</keyword>